<dbReference type="InterPro" id="IPR036388">
    <property type="entry name" value="WH-like_DNA-bd_sf"/>
</dbReference>
<dbReference type="PROSITE" id="PS50995">
    <property type="entry name" value="HTH_MARR_2"/>
    <property type="match status" value="1"/>
</dbReference>
<sequence length="151" mass="17133">MTDDTDNPDSLLRLDLQLCFALYSTQLAMTKVYRKLLRELDLTYPQYLVMMVLWERDGQSVSGIGERLFLDSATLTPLLKRLESAGLLQRRRAAEDERRVEVHLTDAGRALRQRAEAVPEAVACASHCDPDELRALKAQLEDLRDSLTGRS</sequence>
<dbReference type="InterPro" id="IPR039422">
    <property type="entry name" value="MarR/SlyA-like"/>
</dbReference>
<evidence type="ECO:0000256" key="4">
    <source>
        <dbReference type="ARBA" id="ARBA00023125"/>
    </source>
</evidence>
<evidence type="ECO:0000256" key="5">
    <source>
        <dbReference type="ARBA" id="ARBA00023163"/>
    </source>
</evidence>
<dbReference type="PRINTS" id="PR00598">
    <property type="entry name" value="HTHMARR"/>
</dbReference>
<evidence type="ECO:0000256" key="3">
    <source>
        <dbReference type="ARBA" id="ARBA00023015"/>
    </source>
</evidence>
<evidence type="ECO:0000313" key="7">
    <source>
        <dbReference type="EMBL" id="TMW14450.1"/>
    </source>
</evidence>
<comment type="subcellular location">
    <subcellularLocation>
        <location evidence="1">Cytoplasm</location>
    </subcellularLocation>
</comment>
<evidence type="ECO:0000256" key="2">
    <source>
        <dbReference type="ARBA" id="ARBA00022490"/>
    </source>
</evidence>
<dbReference type="InterPro" id="IPR036390">
    <property type="entry name" value="WH_DNA-bd_sf"/>
</dbReference>
<reference evidence="7 8" key="1">
    <citation type="submission" date="2019-05" db="EMBL/GenBank/DDBJ databases">
        <title>Genome of Alcanivorax gelatiniphagus, an oil degrading marine bacteria.</title>
        <authorList>
            <person name="Kwon K.K."/>
        </authorList>
    </citation>
    <scope>NUCLEOTIDE SEQUENCE [LARGE SCALE GENOMIC DNA]</scope>
    <source>
        <strain evidence="7 8">MEBiC 08158</strain>
    </source>
</reference>
<proteinExistence type="predicted"/>
<dbReference type="PANTHER" id="PTHR33164:SF5">
    <property type="entry name" value="ORGANIC HYDROPEROXIDE RESISTANCE TRANSCRIPTIONAL REGULATOR"/>
    <property type="match status" value="1"/>
</dbReference>
<organism evidence="7 8">
    <name type="scientific">Alloalcanivorax gelatiniphagus</name>
    <dbReference type="NCBI Taxonomy" id="1194167"/>
    <lineage>
        <taxon>Bacteria</taxon>
        <taxon>Pseudomonadati</taxon>
        <taxon>Pseudomonadota</taxon>
        <taxon>Gammaproteobacteria</taxon>
        <taxon>Oceanospirillales</taxon>
        <taxon>Alcanivoracaceae</taxon>
        <taxon>Alloalcanivorax</taxon>
    </lineage>
</organism>
<keyword evidence="2" id="KW-0963">Cytoplasm</keyword>
<dbReference type="SMART" id="SM00347">
    <property type="entry name" value="HTH_MARR"/>
    <property type="match status" value="1"/>
</dbReference>
<dbReference type="Pfam" id="PF22381">
    <property type="entry name" value="Staph_reg_Sar_Rot"/>
    <property type="match status" value="1"/>
</dbReference>
<feature type="domain" description="HTH marR-type" evidence="6">
    <location>
        <begin position="15"/>
        <end position="145"/>
    </location>
</feature>
<dbReference type="RefSeq" id="WP_138771208.1">
    <property type="nucleotide sequence ID" value="NZ_JBHSSX010000004.1"/>
</dbReference>
<dbReference type="SUPFAM" id="SSF46785">
    <property type="entry name" value="Winged helix' DNA-binding domain"/>
    <property type="match status" value="1"/>
</dbReference>
<comment type="caution">
    <text evidence="7">The sequence shown here is derived from an EMBL/GenBank/DDBJ whole genome shotgun (WGS) entry which is preliminary data.</text>
</comment>
<name>A0ABY2XPG5_9GAMM</name>
<protein>
    <submittedName>
        <fullName evidence="7">MarR family transcriptional regulator</fullName>
    </submittedName>
</protein>
<dbReference type="EMBL" id="VCQT01000015">
    <property type="protein sequence ID" value="TMW14450.1"/>
    <property type="molecule type" value="Genomic_DNA"/>
</dbReference>
<dbReference type="InterPro" id="IPR055166">
    <property type="entry name" value="Transc_reg_Sar_Rot_HTH"/>
</dbReference>
<gene>
    <name evidence="7" type="ORF">FGS76_03280</name>
</gene>
<dbReference type="PANTHER" id="PTHR33164">
    <property type="entry name" value="TRANSCRIPTIONAL REGULATOR, MARR FAMILY"/>
    <property type="match status" value="1"/>
</dbReference>
<accession>A0ABY2XPG5</accession>
<keyword evidence="8" id="KW-1185">Reference proteome</keyword>
<keyword evidence="5" id="KW-0804">Transcription</keyword>
<keyword evidence="3" id="KW-0805">Transcription regulation</keyword>
<dbReference type="Gene3D" id="1.10.10.10">
    <property type="entry name" value="Winged helix-like DNA-binding domain superfamily/Winged helix DNA-binding domain"/>
    <property type="match status" value="1"/>
</dbReference>
<keyword evidence="4" id="KW-0238">DNA-binding</keyword>
<evidence type="ECO:0000259" key="6">
    <source>
        <dbReference type="PROSITE" id="PS50995"/>
    </source>
</evidence>
<evidence type="ECO:0000256" key="1">
    <source>
        <dbReference type="ARBA" id="ARBA00004496"/>
    </source>
</evidence>
<evidence type="ECO:0000313" key="8">
    <source>
        <dbReference type="Proteomes" id="UP000739180"/>
    </source>
</evidence>
<dbReference type="Proteomes" id="UP000739180">
    <property type="component" value="Unassembled WGS sequence"/>
</dbReference>
<dbReference type="InterPro" id="IPR000835">
    <property type="entry name" value="HTH_MarR-typ"/>
</dbReference>